<name>A0A1R1YJZ5_9FUNG</name>
<accession>A0A1R1YJZ5</accession>
<evidence type="ECO:0000313" key="2">
    <source>
        <dbReference type="Proteomes" id="UP000187429"/>
    </source>
</evidence>
<dbReference type="Proteomes" id="UP000187429">
    <property type="component" value="Unassembled WGS sequence"/>
</dbReference>
<reference evidence="2" key="1">
    <citation type="submission" date="2017-01" db="EMBL/GenBank/DDBJ databases">
        <authorList>
            <person name="Wang Y."/>
            <person name="White M."/>
            <person name="Kvist S."/>
            <person name="Moncalvo J.-M."/>
        </authorList>
    </citation>
    <scope>NUCLEOTIDE SEQUENCE [LARGE SCALE GENOMIC DNA]</scope>
    <source>
        <strain evidence="2">ID-206-W2</strain>
    </source>
</reference>
<protein>
    <submittedName>
        <fullName evidence="1">Uncharacterized protein</fullName>
    </submittedName>
</protein>
<gene>
    <name evidence="1" type="ORF">AYI69_g3367</name>
</gene>
<evidence type="ECO:0000313" key="1">
    <source>
        <dbReference type="EMBL" id="OMJ27204.1"/>
    </source>
</evidence>
<sequence length="85" mass="9966">MGKPERDKVYLLREDNLSWKDLKPLMTFSFSESVRAWVVMRAKASKKLSKMNRLGRDMVIYSDGACLYLLIYFSTEESFRLSLGF</sequence>
<dbReference type="AlphaFoldDB" id="A0A1R1YJZ5"/>
<dbReference type="EMBL" id="LSSM01001120">
    <property type="protein sequence ID" value="OMJ27204.1"/>
    <property type="molecule type" value="Genomic_DNA"/>
</dbReference>
<organism evidence="1 2">
    <name type="scientific">Smittium culicis</name>
    <dbReference type="NCBI Taxonomy" id="133412"/>
    <lineage>
        <taxon>Eukaryota</taxon>
        <taxon>Fungi</taxon>
        <taxon>Fungi incertae sedis</taxon>
        <taxon>Zoopagomycota</taxon>
        <taxon>Kickxellomycotina</taxon>
        <taxon>Harpellomycetes</taxon>
        <taxon>Harpellales</taxon>
        <taxon>Legeriomycetaceae</taxon>
        <taxon>Smittium</taxon>
    </lineage>
</organism>
<proteinExistence type="predicted"/>
<comment type="caution">
    <text evidence="1">The sequence shown here is derived from an EMBL/GenBank/DDBJ whole genome shotgun (WGS) entry which is preliminary data.</text>
</comment>
<keyword evidence="2" id="KW-1185">Reference proteome</keyword>